<dbReference type="PANTHER" id="PTHR43060">
    <property type="entry name" value="3-HYDROXYISOBUTYRATE DEHYDROGENASE-LIKE 1, MITOCHONDRIAL-RELATED"/>
    <property type="match status" value="1"/>
</dbReference>
<dbReference type="SUPFAM" id="SSF51735">
    <property type="entry name" value="NAD(P)-binding Rossmann-fold domains"/>
    <property type="match status" value="1"/>
</dbReference>
<dbReference type="Pfam" id="PF14833">
    <property type="entry name" value="NAD_binding_11"/>
    <property type="match status" value="1"/>
</dbReference>
<dbReference type="GO" id="GO:0051287">
    <property type="term" value="F:NAD binding"/>
    <property type="evidence" value="ECO:0007669"/>
    <property type="project" value="InterPro"/>
</dbReference>
<dbReference type="InterPro" id="IPR006398">
    <property type="entry name" value="Tartro_sem_red"/>
</dbReference>
<dbReference type="GO" id="GO:0008679">
    <property type="term" value="F:2-hydroxy-3-oxopropionate reductase activity"/>
    <property type="evidence" value="ECO:0007669"/>
    <property type="project" value="UniProtKB-EC"/>
</dbReference>
<keyword evidence="3" id="KW-0520">NAD</keyword>
<evidence type="ECO:0000259" key="6">
    <source>
        <dbReference type="Pfam" id="PF14833"/>
    </source>
</evidence>
<dbReference type="PROSITE" id="PS00895">
    <property type="entry name" value="3_HYDROXYISOBUT_DH"/>
    <property type="match status" value="1"/>
</dbReference>
<evidence type="ECO:0000256" key="1">
    <source>
        <dbReference type="ARBA" id="ARBA00009080"/>
    </source>
</evidence>
<dbReference type="PIRSF" id="PIRSF000103">
    <property type="entry name" value="HIBADH"/>
    <property type="match status" value="1"/>
</dbReference>
<keyword evidence="2 7" id="KW-0560">Oxidoreductase</keyword>
<evidence type="ECO:0000256" key="3">
    <source>
        <dbReference type="ARBA" id="ARBA00023027"/>
    </source>
</evidence>
<dbReference type="InterPro" id="IPR002204">
    <property type="entry name" value="3-OH-isobutyrate_DH-rel_CS"/>
</dbReference>
<dbReference type="InterPro" id="IPR015815">
    <property type="entry name" value="HIBADH-related"/>
</dbReference>
<evidence type="ECO:0000259" key="5">
    <source>
        <dbReference type="Pfam" id="PF03446"/>
    </source>
</evidence>
<dbReference type="PANTHER" id="PTHR43060:SF15">
    <property type="entry name" value="3-HYDROXYISOBUTYRATE DEHYDROGENASE-LIKE 1, MITOCHONDRIAL-RELATED"/>
    <property type="match status" value="1"/>
</dbReference>
<dbReference type="GO" id="GO:0046487">
    <property type="term" value="P:glyoxylate metabolic process"/>
    <property type="evidence" value="ECO:0007669"/>
    <property type="project" value="InterPro"/>
</dbReference>
<proteinExistence type="inferred from homology"/>
<dbReference type="EC" id="1.1.1.60" evidence="7"/>
<reference evidence="7" key="1">
    <citation type="submission" date="2016-09" db="EMBL/GenBank/DDBJ databases">
        <authorList>
            <person name="Capua I."/>
            <person name="De Benedictis P."/>
            <person name="Joannis T."/>
            <person name="Lombin L.H."/>
            <person name="Cattoli G."/>
        </authorList>
    </citation>
    <scope>NUCLEOTIDE SEQUENCE</scope>
    <source>
        <strain evidence="7">B9</strain>
    </source>
</reference>
<dbReference type="Gene3D" id="3.40.50.720">
    <property type="entry name" value="NAD(P)-binding Rossmann-like Domain"/>
    <property type="match status" value="1"/>
</dbReference>
<evidence type="ECO:0000256" key="4">
    <source>
        <dbReference type="PIRSR" id="PIRSR000103-1"/>
    </source>
</evidence>
<dbReference type="InterPro" id="IPR006115">
    <property type="entry name" value="6PGDH_NADP-bd"/>
</dbReference>
<evidence type="ECO:0000313" key="7">
    <source>
        <dbReference type="EMBL" id="SCU74454.1"/>
    </source>
</evidence>
<dbReference type="GO" id="GO:0016054">
    <property type="term" value="P:organic acid catabolic process"/>
    <property type="evidence" value="ECO:0007669"/>
    <property type="project" value="UniProtKB-ARBA"/>
</dbReference>
<dbReference type="InterPro" id="IPR029154">
    <property type="entry name" value="HIBADH-like_NADP-bd"/>
</dbReference>
<dbReference type="NCBIfam" id="TIGR01505">
    <property type="entry name" value="tartro_sem_red"/>
    <property type="match status" value="1"/>
</dbReference>
<dbReference type="RefSeq" id="WP_340521835.1">
    <property type="nucleotide sequence ID" value="NZ_FMSH01000089.1"/>
</dbReference>
<dbReference type="Pfam" id="PF03446">
    <property type="entry name" value="NAD_binding_2"/>
    <property type="match status" value="1"/>
</dbReference>
<dbReference type="GO" id="GO:0050661">
    <property type="term" value="F:NADP binding"/>
    <property type="evidence" value="ECO:0007669"/>
    <property type="project" value="InterPro"/>
</dbReference>
<accession>A0A1K0INQ3</accession>
<dbReference type="SUPFAM" id="SSF48179">
    <property type="entry name" value="6-phosphogluconate dehydrogenase C-terminal domain-like"/>
    <property type="match status" value="1"/>
</dbReference>
<dbReference type="InterPro" id="IPR013328">
    <property type="entry name" value="6PGD_dom2"/>
</dbReference>
<feature type="active site" evidence="4">
    <location>
        <position position="173"/>
    </location>
</feature>
<dbReference type="EMBL" id="FMSH01000089">
    <property type="protein sequence ID" value="SCU74454.1"/>
    <property type="molecule type" value="Genomic_DNA"/>
</dbReference>
<gene>
    <name evidence="7" type="primary">glxR</name>
    <name evidence="7" type="ORF">CNECB9_1790007</name>
</gene>
<dbReference type="InterPro" id="IPR036291">
    <property type="entry name" value="NAD(P)-bd_dom_sf"/>
</dbReference>
<dbReference type="Gene3D" id="1.10.1040.10">
    <property type="entry name" value="N-(1-d-carboxylethyl)-l-norvaline Dehydrogenase, domain 2"/>
    <property type="match status" value="1"/>
</dbReference>
<feature type="domain" description="6-phosphogluconate dehydrogenase NADP-binding" evidence="5">
    <location>
        <begin position="3"/>
        <end position="164"/>
    </location>
</feature>
<sequence>MSKIGFIGLGVMGKPMVQHLVDGGHTVFAHTRSGVPQDLQDAGVNACASAEEVAKQSETIILMLPDTPDVERVLFGEKGVADGLADTAGGVTVVDMSSISPIATREFARCIEALGADYIDAPVSGGEVGAKAGTLSIMAGGKQEVFDRVLPILQLMGKNITRVGEAGDGQVAKVANQVIVALTIEAVSEALVLAARAGADPARVREALMGGFASSRILEVHGERMIKRTFDPGFRIALHQKDLDLALSTARQLGVGLPNTASCQQLFNVCSGLGGAGWDHSGLVRAIEHLSSFAIGEEPPAA</sequence>
<dbReference type="AlphaFoldDB" id="A0A1K0INQ3"/>
<evidence type="ECO:0000256" key="2">
    <source>
        <dbReference type="ARBA" id="ARBA00023002"/>
    </source>
</evidence>
<name>A0A1K0INQ3_CUPNE</name>
<organism evidence="7">
    <name type="scientific">Cupriavidus necator</name>
    <name type="common">Alcaligenes eutrophus</name>
    <name type="synonym">Ralstonia eutropha</name>
    <dbReference type="NCBI Taxonomy" id="106590"/>
    <lineage>
        <taxon>Bacteria</taxon>
        <taxon>Pseudomonadati</taxon>
        <taxon>Pseudomonadota</taxon>
        <taxon>Betaproteobacteria</taxon>
        <taxon>Burkholderiales</taxon>
        <taxon>Burkholderiaceae</taxon>
        <taxon>Cupriavidus</taxon>
    </lineage>
</organism>
<comment type="similarity">
    <text evidence="1">Belongs to the HIBADH-related family.</text>
</comment>
<feature type="domain" description="3-hydroxyisobutyrate dehydrogenase-like NAD-binding" evidence="6">
    <location>
        <begin position="167"/>
        <end position="286"/>
    </location>
</feature>
<protein>
    <submittedName>
        <fullName evidence="7">Tartronate semialdehyde reductase, NADH-dependent</fullName>
        <ecNumber evidence="7">1.1.1.60</ecNumber>
    </submittedName>
</protein>
<dbReference type="InterPro" id="IPR008927">
    <property type="entry name" value="6-PGluconate_DH-like_C_sf"/>
</dbReference>